<comment type="caution">
    <text evidence="1">The sequence shown here is derived from an EMBL/GenBank/DDBJ whole genome shotgun (WGS) entry which is preliminary data.</text>
</comment>
<sequence length="55" mass="6450">QAPRANGPPEPDVGVLVKRKKKWEWKKRERWAWKRDVALPSGLDPCLVWAAFHML</sequence>
<reference evidence="1 2" key="1">
    <citation type="submission" date="2016-10" db="EMBL/GenBank/DDBJ databases">
        <title>Genome sequence of the basidiomycete white-rot fungus Trametes pubescens.</title>
        <authorList>
            <person name="Makela M.R."/>
            <person name="Granchi Z."/>
            <person name="Peng M."/>
            <person name="De Vries R.P."/>
            <person name="Grigoriev I."/>
            <person name="Riley R."/>
            <person name="Hilden K."/>
        </authorList>
    </citation>
    <scope>NUCLEOTIDE SEQUENCE [LARGE SCALE GENOMIC DNA]</scope>
    <source>
        <strain evidence="1 2">FBCC735</strain>
    </source>
</reference>
<organism evidence="1 2">
    <name type="scientific">Trametes pubescens</name>
    <name type="common">White-rot fungus</name>
    <dbReference type="NCBI Taxonomy" id="154538"/>
    <lineage>
        <taxon>Eukaryota</taxon>
        <taxon>Fungi</taxon>
        <taxon>Dikarya</taxon>
        <taxon>Basidiomycota</taxon>
        <taxon>Agaricomycotina</taxon>
        <taxon>Agaricomycetes</taxon>
        <taxon>Polyporales</taxon>
        <taxon>Polyporaceae</taxon>
        <taxon>Trametes</taxon>
    </lineage>
</organism>
<keyword evidence="2" id="KW-1185">Reference proteome</keyword>
<gene>
    <name evidence="1" type="ORF">TRAPUB_1897</name>
</gene>
<dbReference type="EMBL" id="MNAD01001205">
    <property type="protein sequence ID" value="OJT07268.1"/>
    <property type="molecule type" value="Genomic_DNA"/>
</dbReference>
<accession>A0A1M2VI50</accession>
<name>A0A1M2VI50_TRAPU</name>
<dbReference type="AlphaFoldDB" id="A0A1M2VI50"/>
<protein>
    <submittedName>
        <fullName evidence="1">Uncharacterized protein</fullName>
    </submittedName>
</protein>
<proteinExistence type="predicted"/>
<evidence type="ECO:0000313" key="2">
    <source>
        <dbReference type="Proteomes" id="UP000184267"/>
    </source>
</evidence>
<feature type="non-terminal residue" evidence="1">
    <location>
        <position position="1"/>
    </location>
</feature>
<evidence type="ECO:0000313" key="1">
    <source>
        <dbReference type="EMBL" id="OJT07268.1"/>
    </source>
</evidence>
<dbReference type="Proteomes" id="UP000184267">
    <property type="component" value="Unassembled WGS sequence"/>
</dbReference>